<keyword evidence="4" id="KW-1185">Reference proteome</keyword>
<feature type="compositionally biased region" description="Acidic residues" evidence="2">
    <location>
        <begin position="231"/>
        <end position="240"/>
    </location>
</feature>
<gene>
    <name evidence="3" type="ORF">ILUMI_19762</name>
</gene>
<evidence type="ECO:0000256" key="2">
    <source>
        <dbReference type="SAM" id="MobiDB-lite"/>
    </source>
</evidence>
<name>A0A8K0CHK9_IGNLU</name>
<dbReference type="Proteomes" id="UP000801492">
    <property type="component" value="Unassembled WGS sequence"/>
</dbReference>
<feature type="compositionally biased region" description="Polar residues" evidence="2">
    <location>
        <begin position="219"/>
        <end position="229"/>
    </location>
</feature>
<evidence type="ECO:0000256" key="1">
    <source>
        <dbReference type="SAM" id="Coils"/>
    </source>
</evidence>
<dbReference type="OrthoDB" id="6751220at2759"/>
<accession>A0A8K0CHK9</accession>
<protein>
    <submittedName>
        <fullName evidence="3">Uncharacterized protein</fullName>
    </submittedName>
</protein>
<evidence type="ECO:0000313" key="4">
    <source>
        <dbReference type="Proteomes" id="UP000801492"/>
    </source>
</evidence>
<feature type="compositionally biased region" description="Basic and acidic residues" evidence="2">
    <location>
        <begin position="204"/>
        <end position="217"/>
    </location>
</feature>
<sequence length="278" mass="31794">MVNSDEILASSITFNYFEPDHTFMSAGSFHHQVELSMKRKQISDFDDFSEAVGSACHGNQKLKTDSENGRPYLSNIVQVIAERGHFNLKHRNYFSEEIPKILEFLMKKKIIEKVVADIKKELQNSIILLEKENEDLRERSDALEQYSRRNNIRIFGVLEEAGEKVESLEDKMVKLLDDKLKIKVDKTSIDRIHRTGKNSNTGKPRPEKKMSPNDKKQTRNLLTPKSPSTAEDLDEHDDYEYVVPGSDLEQSTSSVSSPVASEPSTLKQRTPGIKRKQI</sequence>
<organism evidence="3 4">
    <name type="scientific">Ignelater luminosus</name>
    <name type="common">Cucubano</name>
    <name type="synonym">Pyrophorus luminosus</name>
    <dbReference type="NCBI Taxonomy" id="2038154"/>
    <lineage>
        <taxon>Eukaryota</taxon>
        <taxon>Metazoa</taxon>
        <taxon>Ecdysozoa</taxon>
        <taxon>Arthropoda</taxon>
        <taxon>Hexapoda</taxon>
        <taxon>Insecta</taxon>
        <taxon>Pterygota</taxon>
        <taxon>Neoptera</taxon>
        <taxon>Endopterygota</taxon>
        <taxon>Coleoptera</taxon>
        <taxon>Polyphaga</taxon>
        <taxon>Elateriformia</taxon>
        <taxon>Elateroidea</taxon>
        <taxon>Elateridae</taxon>
        <taxon>Agrypninae</taxon>
        <taxon>Pyrophorini</taxon>
        <taxon>Ignelater</taxon>
    </lineage>
</organism>
<feature type="compositionally biased region" description="Low complexity" evidence="2">
    <location>
        <begin position="251"/>
        <end position="265"/>
    </location>
</feature>
<evidence type="ECO:0000313" key="3">
    <source>
        <dbReference type="EMBL" id="KAF2886414.1"/>
    </source>
</evidence>
<comment type="caution">
    <text evidence="3">The sequence shown here is derived from an EMBL/GenBank/DDBJ whole genome shotgun (WGS) entry which is preliminary data.</text>
</comment>
<reference evidence="3" key="1">
    <citation type="submission" date="2019-08" db="EMBL/GenBank/DDBJ databases">
        <title>The genome of the North American firefly Photinus pyralis.</title>
        <authorList>
            <consortium name="Photinus pyralis genome working group"/>
            <person name="Fallon T.R."/>
            <person name="Sander Lower S.E."/>
            <person name="Weng J.-K."/>
        </authorList>
    </citation>
    <scope>NUCLEOTIDE SEQUENCE</scope>
    <source>
        <strain evidence="3">TRF0915ILg1</strain>
        <tissue evidence="3">Whole body</tissue>
    </source>
</reference>
<keyword evidence="1" id="KW-0175">Coiled coil</keyword>
<proteinExistence type="predicted"/>
<feature type="region of interest" description="Disordered" evidence="2">
    <location>
        <begin position="191"/>
        <end position="278"/>
    </location>
</feature>
<dbReference type="AlphaFoldDB" id="A0A8K0CHK9"/>
<dbReference type="Gene3D" id="3.30.70.1820">
    <property type="entry name" value="L1 transposable element, RRM domain"/>
    <property type="match status" value="1"/>
</dbReference>
<dbReference type="EMBL" id="VTPC01087753">
    <property type="protein sequence ID" value="KAF2886414.1"/>
    <property type="molecule type" value="Genomic_DNA"/>
</dbReference>
<feature type="coiled-coil region" evidence="1">
    <location>
        <begin position="119"/>
        <end position="178"/>
    </location>
</feature>